<evidence type="ECO:0000313" key="1">
    <source>
        <dbReference type="EMBL" id="VDD96542.1"/>
    </source>
</evidence>
<dbReference type="Proteomes" id="UP000274131">
    <property type="component" value="Unassembled WGS sequence"/>
</dbReference>
<accession>A0A0N4VM98</accession>
<dbReference type="AlphaFoldDB" id="A0A0N4VM98"/>
<dbReference type="WBParaSite" id="EVEC_0001204901-mRNA-1">
    <property type="protein sequence ID" value="EVEC_0001204901-mRNA-1"/>
    <property type="gene ID" value="EVEC_0001204901"/>
</dbReference>
<gene>
    <name evidence="1" type="ORF">EVEC_LOCUS11293</name>
</gene>
<proteinExistence type="predicted"/>
<name>A0A0N4VM98_ENTVE</name>
<reference evidence="3" key="1">
    <citation type="submission" date="2017-02" db="UniProtKB">
        <authorList>
            <consortium name="WormBaseParasite"/>
        </authorList>
    </citation>
    <scope>IDENTIFICATION</scope>
</reference>
<reference evidence="1 2" key="2">
    <citation type="submission" date="2018-10" db="EMBL/GenBank/DDBJ databases">
        <authorList>
            <consortium name="Pathogen Informatics"/>
        </authorList>
    </citation>
    <scope>NUCLEOTIDE SEQUENCE [LARGE SCALE GENOMIC DNA]</scope>
</reference>
<dbReference type="EMBL" id="UXUI01011841">
    <property type="protein sequence ID" value="VDD96542.1"/>
    <property type="molecule type" value="Genomic_DNA"/>
</dbReference>
<sequence>MIMMMGTMMEMMVKTMEMVMMLAFALSSSMDMRVEIFGISQVFSGSFAFSVAVGGELFVCHIWCALKVIEEQLRG</sequence>
<evidence type="ECO:0000313" key="3">
    <source>
        <dbReference type="WBParaSite" id="EVEC_0001204901-mRNA-1"/>
    </source>
</evidence>
<protein>
    <submittedName>
        <fullName evidence="3">Secreted protein</fullName>
    </submittedName>
</protein>
<keyword evidence="2" id="KW-1185">Reference proteome</keyword>
<evidence type="ECO:0000313" key="2">
    <source>
        <dbReference type="Proteomes" id="UP000274131"/>
    </source>
</evidence>
<organism evidence="3">
    <name type="scientific">Enterobius vermicularis</name>
    <name type="common">Human pinworm</name>
    <dbReference type="NCBI Taxonomy" id="51028"/>
    <lineage>
        <taxon>Eukaryota</taxon>
        <taxon>Metazoa</taxon>
        <taxon>Ecdysozoa</taxon>
        <taxon>Nematoda</taxon>
        <taxon>Chromadorea</taxon>
        <taxon>Rhabditida</taxon>
        <taxon>Spirurina</taxon>
        <taxon>Oxyuridomorpha</taxon>
        <taxon>Oxyuroidea</taxon>
        <taxon>Oxyuridae</taxon>
        <taxon>Enterobius</taxon>
    </lineage>
</organism>